<dbReference type="PANTHER" id="PTHR30529:SF1">
    <property type="entry name" value="CYTOCHROME B561 HOMOLOG 2"/>
    <property type="match status" value="1"/>
</dbReference>
<keyword evidence="5" id="KW-0349">Heme</keyword>
<keyword evidence="16" id="KW-1185">Reference proteome</keyword>
<dbReference type="RefSeq" id="WP_092342026.1">
    <property type="nucleotide sequence ID" value="NZ_FLSL01000103.1"/>
</dbReference>
<keyword evidence="7" id="KW-0479">Metal-binding</keyword>
<proteinExistence type="inferred from homology"/>
<dbReference type="InterPro" id="IPR016174">
    <property type="entry name" value="Di-haem_cyt_TM"/>
</dbReference>
<dbReference type="PANTHER" id="PTHR30529">
    <property type="entry name" value="CYTOCHROME B561"/>
    <property type="match status" value="1"/>
</dbReference>
<keyword evidence="6 13" id="KW-0812">Transmembrane</keyword>
<name>A0A0S4M5A0_9BURK</name>
<dbReference type="GO" id="GO:0046872">
    <property type="term" value="F:metal ion binding"/>
    <property type="evidence" value="ECO:0007669"/>
    <property type="project" value="UniProtKB-KW"/>
</dbReference>
<evidence type="ECO:0000256" key="4">
    <source>
        <dbReference type="ARBA" id="ARBA00022475"/>
    </source>
</evidence>
<feature type="transmembrane region" description="Helical" evidence="13">
    <location>
        <begin position="141"/>
        <end position="163"/>
    </location>
</feature>
<evidence type="ECO:0000256" key="3">
    <source>
        <dbReference type="ARBA" id="ARBA00022448"/>
    </source>
</evidence>
<accession>A0A0S4M5A0</accession>
<dbReference type="SUPFAM" id="SSF81342">
    <property type="entry name" value="Transmembrane di-heme cytochromes"/>
    <property type="match status" value="1"/>
</dbReference>
<sequence>MVRERYHPLSVVLHWLVALLVVCTGSLGFLGARIVAQGSSWIGNIFLVHKTMGVSIFVLATIRLLVRISYEIAPAKITKLELRLSRAGYALMYFCLFAIPLSGYTVSNANGHSVLFFGTALPRIVSANRDIATVAQNFHMIAAYSFFVVFSLHALMAFKHLFIDRVNLFVRMR</sequence>
<dbReference type="Pfam" id="PF01292">
    <property type="entry name" value="Ni_hydr_CYTB"/>
    <property type="match status" value="1"/>
</dbReference>
<protein>
    <submittedName>
        <fullName evidence="15">Putative Cytochrome b561</fullName>
    </submittedName>
</protein>
<evidence type="ECO:0000256" key="6">
    <source>
        <dbReference type="ARBA" id="ARBA00022692"/>
    </source>
</evidence>
<dbReference type="GO" id="GO:0009055">
    <property type="term" value="F:electron transfer activity"/>
    <property type="evidence" value="ECO:0007669"/>
    <property type="project" value="InterPro"/>
</dbReference>
<evidence type="ECO:0000256" key="11">
    <source>
        <dbReference type="ARBA" id="ARBA00023136"/>
    </source>
</evidence>
<keyword evidence="10" id="KW-0408">Iron</keyword>
<dbReference type="Proteomes" id="UP000198651">
    <property type="component" value="Chromosome I"/>
</dbReference>
<dbReference type="InterPro" id="IPR011577">
    <property type="entry name" value="Cyt_b561_bac/Ni-Hgenase"/>
</dbReference>
<evidence type="ECO:0000256" key="8">
    <source>
        <dbReference type="ARBA" id="ARBA00022982"/>
    </source>
</evidence>
<keyword evidence="11 13" id="KW-0472">Membrane</keyword>
<keyword evidence="9 13" id="KW-1133">Transmembrane helix</keyword>
<keyword evidence="8" id="KW-0249">Electron transport</keyword>
<reference evidence="16" key="1">
    <citation type="submission" date="2015-11" db="EMBL/GenBank/DDBJ databases">
        <authorList>
            <person name="Seth-Smith H.M.B."/>
        </authorList>
    </citation>
    <scope>NUCLEOTIDE SEQUENCE [LARGE SCALE GENOMIC DNA]</scope>
    <source>
        <strain evidence="16">2013Ark11</strain>
    </source>
</reference>
<gene>
    <name evidence="15" type="ORF">Ark11_0471</name>
</gene>
<dbReference type="STRING" id="1561003.Ark11_0471"/>
<dbReference type="OrthoDB" id="1247465at2"/>
<evidence type="ECO:0000256" key="2">
    <source>
        <dbReference type="ARBA" id="ARBA00004651"/>
    </source>
</evidence>
<keyword evidence="3" id="KW-0813">Transport</keyword>
<comment type="similarity">
    <text evidence="12">Belongs to the cytochrome b561 family.</text>
</comment>
<comment type="subcellular location">
    <subcellularLocation>
        <location evidence="2">Cell membrane</location>
        <topology evidence="2">Multi-pass membrane protein</topology>
    </subcellularLocation>
</comment>
<feature type="transmembrane region" description="Helical" evidence="13">
    <location>
        <begin position="41"/>
        <end position="66"/>
    </location>
</feature>
<evidence type="ECO:0000256" key="9">
    <source>
        <dbReference type="ARBA" id="ARBA00022989"/>
    </source>
</evidence>
<dbReference type="GO" id="GO:0005886">
    <property type="term" value="C:plasma membrane"/>
    <property type="evidence" value="ECO:0007669"/>
    <property type="project" value="UniProtKB-SubCell"/>
</dbReference>
<dbReference type="InterPro" id="IPR052168">
    <property type="entry name" value="Cytochrome_b561_oxidase"/>
</dbReference>
<dbReference type="GO" id="GO:0020037">
    <property type="term" value="F:heme binding"/>
    <property type="evidence" value="ECO:0007669"/>
    <property type="project" value="TreeGrafter"/>
</dbReference>
<comment type="cofactor">
    <cofactor evidence="1">
        <name>heme b</name>
        <dbReference type="ChEBI" id="CHEBI:60344"/>
    </cofactor>
</comment>
<feature type="transmembrane region" description="Helical" evidence="13">
    <location>
        <begin position="12"/>
        <end position="35"/>
    </location>
</feature>
<evidence type="ECO:0000256" key="10">
    <source>
        <dbReference type="ARBA" id="ARBA00023004"/>
    </source>
</evidence>
<evidence type="ECO:0000256" key="7">
    <source>
        <dbReference type="ARBA" id="ARBA00022723"/>
    </source>
</evidence>
<dbReference type="AlphaFoldDB" id="A0A0S4M5A0"/>
<evidence type="ECO:0000313" key="15">
    <source>
        <dbReference type="EMBL" id="CUT17320.1"/>
    </source>
</evidence>
<organism evidence="15 16">
    <name type="scientific">Candidatus Ichthyocystis hellenicum</name>
    <dbReference type="NCBI Taxonomy" id="1561003"/>
    <lineage>
        <taxon>Bacteria</taxon>
        <taxon>Pseudomonadati</taxon>
        <taxon>Pseudomonadota</taxon>
        <taxon>Betaproteobacteria</taxon>
        <taxon>Burkholderiales</taxon>
        <taxon>Candidatus Ichthyocystis</taxon>
    </lineage>
</organism>
<feature type="domain" description="Cytochrome b561 bacterial/Ni-hydrogenase" evidence="14">
    <location>
        <begin position="5"/>
        <end position="172"/>
    </location>
</feature>
<evidence type="ECO:0000256" key="1">
    <source>
        <dbReference type="ARBA" id="ARBA00001970"/>
    </source>
</evidence>
<evidence type="ECO:0000259" key="14">
    <source>
        <dbReference type="Pfam" id="PF01292"/>
    </source>
</evidence>
<evidence type="ECO:0000313" key="16">
    <source>
        <dbReference type="Proteomes" id="UP000198651"/>
    </source>
</evidence>
<evidence type="ECO:0000256" key="5">
    <source>
        <dbReference type="ARBA" id="ARBA00022617"/>
    </source>
</evidence>
<evidence type="ECO:0000256" key="12">
    <source>
        <dbReference type="ARBA" id="ARBA00037975"/>
    </source>
</evidence>
<feature type="transmembrane region" description="Helical" evidence="13">
    <location>
        <begin position="87"/>
        <end position="106"/>
    </location>
</feature>
<dbReference type="GO" id="GO:0022904">
    <property type="term" value="P:respiratory electron transport chain"/>
    <property type="evidence" value="ECO:0007669"/>
    <property type="project" value="InterPro"/>
</dbReference>
<dbReference type="EMBL" id="LN906597">
    <property type="protein sequence ID" value="CUT17320.1"/>
    <property type="molecule type" value="Genomic_DNA"/>
</dbReference>
<evidence type="ECO:0000256" key="13">
    <source>
        <dbReference type="SAM" id="Phobius"/>
    </source>
</evidence>
<keyword evidence="4" id="KW-1003">Cell membrane</keyword>